<evidence type="ECO:0000313" key="2">
    <source>
        <dbReference type="EMBL" id="KAF5832506.1"/>
    </source>
</evidence>
<feature type="compositionally biased region" description="Low complexity" evidence="1">
    <location>
        <begin position="187"/>
        <end position="199"/>
    </location>
</feature>
<name>A0ABQ7GD27_DUNSA</name>
<feature type="non-terminal residue" evidence="2">
    <location>
        <position position="279"/>
    </location>
</feature>
<protein>
    <submittedName>
        <fullName evidence="2">Uncharacterized protein</fullName>
    </submittedName>
</protein>
<feature type="region of interest" description="Disordered" evidence="1">
    <location>
        <begin position="1"/>
        <end position="279"/>
    </location>
</feature>
<comment type="caution">
    <text evidence="2">The sequence shown here is derived from an EMBL/GenBank/DDBJ whole genome shotgun (WGS) entry which is preliminary data.</text>
</comment>
<feature type="compositionally biased region" description="Basic residues" evidence="1">
    <location>
        <begin position="167"/>
        <end position="178"/>
    </location>
</feature>
<evidence type="ECO:0000313" key="3">
    <source>
        <dbReference type="Proteomes" id="UP000815325"/>
    </source>
</evidence>
<sequence length="279" mass="31047">MTAPAGHQTASLQQRAGAHQQLTTAQAGYPTPSLQRPADARQENSAAPRQQSGVQQLVTAQAGHPTASPKQPAKDPAHATKPPPRPLGPKRRRMERKELERQQVQQQKEQQQQQQQQQEQQFLQQSRQEKMRQPDLLYQQRQYSLQPDLAQQHELTFIHEHMQGHSYRTRGRKGHPSRHQGGTARDPSPSSSPEPSSVSDTDYEGRDSCEGGGGGLQAWGGNVGGVHRGTKRTRCHEKGVDGEGEGPCKRARQHAPLLEHHQQQQHEQGGEPDETQQGQ</sequence>
<proteinExistence type="predicted"/>
<dbReference type="EMBL" id="MU069867">
    <property type="protein sequence ID" value="KAF5832506.1"/>
    <property type="molecule type" value="Genomic_DNA"/>
</dbReference>
<accession>A0ABQ7GD27</accession>
<keyword evidence="3" id="KW-1185">Reference proteome</keyword>
<evidence type="ECO:0000256" key="1">
    <source>
        <dbReference type="SAM" id="MobiDB-lite"/>
    </source>
</evidence>
<feature type="compositionally biased region" description="Acidic residues" evidence="1">
    <location>
        <begin position="270"/>
        <end position="279"/>
    </location>
</feature>
<organism evidence="2 3">
    <name type="scientific">Dunaliella salina</name>
    <name type="common">Green alga</name>
    <name type="synonym">Protococcus salinus</name>
    <dbReference type="NCBI Taxonomy" id="3046"/>
    <lineage>
        <taxon>Eukaryota</taxon>
        <taxon>Viridiplantae</taxon>
        <taxon>Chlorophyta</taxon>
        <taxon>core chlorophytes</taxon>
        <taxon>Chlorophyceae</taxon>
        <taxon>CS clade</taxon>
        <taxon>Chlamydomonadales</taxon>
        <taxon>Dunaliellaceae</taxon>
        <taxon>Dunaliella</taxon>
    </lineage>
</organism>
<reference evidence="2" key="1">
    <citation type="submission" date="2017-08" db="EMBL/GenBank/DDBJ databases">
        <authorList>
            <person name="Polle J.E."/>
            <person name="Barry K."/>
            <person name="Cushman J."/>
            <person name="Schmutz J."/>
            <person name="Tran D."/>
            <person name="Hathwaick L.T."/>
            <person name="Yim W.C."/>
            <person name="Jenkins J."/>
            <person name="Mckie-Krisberg Z.M."/>
            <person name="Prochnik S."/>
            <person name="Lindquist E."/>
            <person name="Dockter R.B."/>
            <person name="Adam C."/>
            <person name="Molina H."/>
            <person name="Bunkerborg J."/>
            <person name="Jin E."/>
            <person name="Buchheim M."/>
            <person name="Magnuson J."/>
        </authorList>
    </citation>
    <scope>NUCLEOTIDE SEQUENCE</scope>
    <source>
        <strain evidence="2">CCAP 19/18</strain>
    </source>
</reference>
<gene>
    <name evidence="2" type="ORF">DUNSADRAFT_11578</name>
</gene>
<feature type="compositionally biased region" description="Gly residues" evidence="1">
    <location>
        <begin position="210"/>
        <end position="227"/>
    </location>
</feature>
<feature type="compositionally biased region" description="Low complexity" evidence="1">
    <location>
        <begin position="102"/>
        <end position="126"/>
    </location>
</feature>
<feature type="compositionally biased region" description="Polar residues" evidence="1">
    <location>
        <begin position="8"/>
        <end position="26"/>
    </location>
</feature>
<feature type="compositionally biased region" description="Polar residues" evidence="1">
    <location>
        <begin position="43"/>
        <end position="59"/>
    </location>
</feature>
<dbReference type="Proteomes" id="UP000815325">
    <property type="component" value="Unassembled WGS sequence"/>
</dbReference>